<dbReference type="Proteomes" id="UP001354989">
    <property type="component" value="Chromosome"/>
</dbReference>
<dbReference type="EMBL" id="AP025292">
    <property type="protein sequence ID" value="BDD00419.1"/>
    <property type="molecule type" value="Genomic_DNA"/>
</dbReference>
<accession>A0ABM7VHH5</accession>
<evidence type="ECO:0000256" key="1">
    <source>
        <dbReference type="SAM" id="SignalP"/>
    </source>
</evidence>
<sequence length="300" mass="34416">MPKALLIIGCLLGFAPSLFAQELNCQVVVNAENIQTQDKRIFQDMERAFTQFMNNTQWTEDQFKTEEKIRCRVMINLKSMPSIGQFKGTASIQAVRPVYGSNYETVDFLFYADPNWSFEYNESQPMDYSPTNFTSNIVSLLSFYANIIIGTDYDTFEEKGGQQFFDAANQIVSNAQSNNSVGWNQFDGNINRYNLIDDYLNGQLVALREGNYIYHRQALDQFEKDPVAAQKLIVGVLQELEKIHNLRPNSLALRTWLDTKNSELVNIFSEGDMTARKEAHDILMKIDPSRAEDYKKILSN</sequence>
<dbReference type="InterPro" id="IPR032274">
    <property type="entry name" value="DUF4835"/>
</dbReference>
<name>A0ABM7VHH5_9BACT</name>
<proteinExistence type="predicted"/>
<dbReference type="Pfam" id="PF16119">
    <property type="entry name" value="DUF4835"/>
    <property type="match status" value="1"/>
</dbReference>
<reference evidence="2 3" key="1">
    <citation type="submission" date="2021-12" db="EMBL/GenBank/DDBJ databases">
        <title>Genome sequencing of bacteria with rrn-lacking chromosome and rrn-plasmid.</title>
        <authorList>
            <person name="Anda M."/>
            <person name="Iwasaki W."/>
        </authorList>
    </citation>
    <scope>NUCLEOTIDE SEQUENCE [LARGE SCALE GENOMIC DNA]</scope>
    <source>
        <strain evidence="2 3">NBRC 101262</strain>
    </source>
</reference>
<evidence type="ECO:0000313" key="2">
    <source>
        <dbReference type="EMBL" id="BDD00419.1"/>
    </source>
</evidence>
<keyword evidence="1" id="KW-0732">Signal</keyword>
<protein>
    <submittedName>
        <fullName evidence="2">DUF4835 domain-containing protein</fullName>
    </submittedName>
</protein>
<keyword evidence="3" id="KW-1185">Reference proteome</keyword>
<dbReference type="RefSeq" id="WP_332919424.1">
    <property type="nucleotide sequence ID" value="NZ_AP025292.1"/>
</dbReference>
<organism evidence="2 3">
    <name type="scientific">Persicobacter psychrovividus</name>
    <dbReference type="NCBI Taxonomy" id="387638"/>
    <lineage>
        <taxon>Bacteria</taxon>
        <taxon>Pseudomonadati</taxon>
        <taxon>Bacteroidota</taxon>
        <taxon>Cytophagia</taxon>
        <taxon>Cytophagales</taxon>
        <taxon>Persicobacteraceae</taxon>
        <taxon>Persicobacter</taxon>
    </lineage>
</organism>
<gene>
    <name evidence="2" type="ORF">PEPS_26990</name>
</gene>
<evidence type="ECO:0000313" key="3">
    <source>
        <dbReference type="Proteomes" id="UP001354989"/>
    </source>
</evidence>
<feature type="signal peptide" evidence="1">
    <location>
        <begin position="1"/>
        <end position="20"/>
    </location>
</feature>
<feature type="chain" id="PRO_5045197267" evidence="1">
    <location>
        <begin position="21"/>
        <end position="300"/>
    </location>
</feature>